<organism evidence="1">
    <name type="scientific">Vibrio genomosp. F6</name>
    <dbReference type="NCBI Taxonomy" id="723172"/>
    <lineage>
        <taxon>Bacteria</taxon>
        <taxon>Pseudomonadati</taxon>
        <taxon>Pseudomonadota</taxon>
        <taxon>Gammaproteobacteria</taxon>
        <taxon>Vibrionales</taxon>
        <taxon>Vibrionaceae</taxon>
        <taxon>Vibrio</taxon>
    </lineage>
</organism>
<accession>A0A0H3ZYN2</accession>
<dbReference type="AlphaFoldDB" id="A0A0H3ZYN2"/>
<name>A0A0H3ZYN2_9VIBR</name>
<sequence>MISQQFFDHLKLLREKHQEKSQYNLFSVLRSDSDEVRLHSRFLVDILSPEGSHNYGEIFLNDLLQRLSISLTGDIKVDCEYKNIDILIRSPDTAVIIENKIYAGDQGKQLQRYYETMRNEGYINIYLFYLTLDGKSASDQSIGTLQDKVSNLSYADEIHAWIQRCTEIAVRDAPLREAFIQYTLLINNLTHRVDNMEHINQLKQLLLTDDNLLSVNELNQAYEEIVIDSQVAMWTMLGEKMTEKFGDLSNDSISKQHDMRHCVKSYVQAKRNSKYLIQEVPLTGYPSFNLFIEQNHHLYFGIYCEDSSKIIKELPKLEHRYKEEEHHTFWDYPKKKINFRNLTANDVKLLSTPTALETMVDQIINEMVKMIEMYS</sequence>
<proteinExistence type="predicted"/>
<reference evidence="1" key="1">
    <citation type="journal article" date="2015" name="MBio">
        <title>Eco-Evolutionary Dynamics of Episomes among Ecologically Cohesive Bacterial Populations.</title>
        <authorList>
            <person name="Xue H."/>
            <person name="Cordero O.X."/>
            <person name="Camas F.M."/>
            <person name="Trimble W."/>
            <person name="Meyer F."/>
            <person name="Guglielmini J."/>
            <person name="Rocha E.P."/>
            <person name="Polz M.F."/>
        </authorList>
    </citation>
    <scope>NUCLEOTIDE SEQUENCE</scope>
    <source>
        <strain evidence="1">FF_110</strain>
    </source>
</reference>
<protein>
    <submittedName>
        <fullName evidence="1">Uncharacterized protein</fullName>
    </submittedName>
</protein>
<dbReference type="Pfam" id="PF14281">
    <property type="entry name" value="PDDEXK_4"/>
    <property type="match status" value="1"/>
</dbReference>
<dbReference type="RefSeq" id="WP_136996099.1">
    <property type="nucleotide sequence ID" value="NZ_SYUT01000087.1"/>
</dbReference>
<evidence type="ECO:0000313" key="1">
    <source>
        <dbReference type="EMBL" id="AKN38994.1"/>
    </source>
</evidence>
<dbReference type="InterPro" id="IPR029470">
    <property type="entry name" value="PDDEXK_4"/>
</dbReference>
<dbReference type="EMBL" id="KP795628">
    <property type="protein sequence ID" value="AKN38994.1"/>
    <property type="molecule type" value="Genomic_DNA"/>
</dbReference>
<dbReference type="OrthoDB" id="6346224at2"/>